<dbReference type="InterPro" id="IPR036737">
    <property type="entry name" value="OmpA-like_sf"/>
</dbReference>
<organism evidence="4 5">
    <name type="scientific">Candidatus Defluviibacterium haderslevense</name>
    <dbReference type="NCBI Taxonomy" id="2981993"/>
    <lineage>
        <taxon>Bacteria</taxon>
        <taxon>Pseudomonadati</taxon>
        <taxon>Bacteroidota</taxon>
        <taxon>Saprospiria</taxon>
        <taxon>Saprospirales</taxon>
        <taxon>Saprospiraceae</taxon>
        <taxon>Candidatus Defluviibacterium</taxon>
    </lineage>
</organism>
<evidence type="ECO:0000313" key="5">
    <source>
        <dbReference type="Proteomes" id="UP000808349"/>
    </source>
</evidence>
<keyword evidence="1" id="KW-0472">Membrane</keyword>
<feature type="domain" description="OmpA-like" evidence="3">
    <location>
        <begin position="120"/>
        <end position="243"/>
    </location>
</feature>
<dbReference type="Proteomes" id="UP000808349">
    <property type="component" value="Unassembled WGS sequence"/>
</dbReference>
<sequence length="253" mass="28107">MKIKLFSLLLLGIISVTSCVSSKKFKSLQEDNANLQKMLDAQKGKLTDCESSKMDLEKSIAKLNSEVGNSKGELTKFQNQVSELEKMNKQKEAEIQRIKDEIHKAFSMVDGADLSVKQMGDKLYVSLPNRILYKKGSGVLNKNGETILKSLSTVFTKNSGMKVVVEGHADKTPVKSDAPFKDNLDLSTLRANNVVRYLLKQKVAPEQLTASGRSSFEPTGVVAEGRDKTAMDRRIEFIISPDVSKLYELSKKK</sequence>
<feature type="coiled-coil region" evidence="2">
    <location>
        <begin position="25"/>
        <end position="108"/>
    </location>
</feature>
<name>A0A9D7XBZ7_9BACT</name>
<evidence type="ECO:0000256" key="1">
    <source>
        <dbReference type="PROSITE-ProRule" id="PRU00473"/>
    </source>
</evidence>
<dbReference type="AlphaFoldDB" id="A0A9D7XBZ7"/>
<dbReference type="Pfam" id="PF00691">
    <property type="entry name" value="OmpA"/>
    <property type="match status" value="1"/>
</dbReference>
<dbReference type="Gene3D" id="1.20.5.340">
    <property type="match status" value="1"/>
</dbReference>
<keyword evidence="2" id="KW-0175">Coiled coil</keyword>
<proteinExistence type="predicted"/>
<dbReference type="GO" id="GO:0016020">
    <property type="term" value="C:membrane"/>
    <property type="evidence" value="ECO:0007669"/>
    <property type="project" value="UniProtKB-UniRule"/>
</dbReference>
<dbReference type="PROSITE" id="PS51123">
    <property type="entry name" value="OMPA_2"/>
    <property type="match status" value="1"/>
</dbReference>
<dbReference type="SUPFAM" id="SSF103088">
    <property type="entry name" value="OmpA-like"/>
    <property type="match status" value="1"/>
</dbReference>
<evidence type="ECO:0000259" key="3">
    <source>
        <dbReference type="PROSITE" id="PS51123"/>
    </source>
</evidence>
<dbReference type="CDD" id="cd07185">
    <property type="entry name" value="OmpA_C-like"/>
    <property type="match status" value="1"/>
</dbReference>
<evidence type="ECO:0000313" key="4">
    <source>
        <dbReference type="EMBL" id="MBK9716184.1"/>
    </source>
</evidence>
<gene>
    <name evidence="4" type="ORF">IPO85_01415</name>
</gene>
<dbReference type="PROSITE" id="PS51257">
    <property type="entry name" value="PROKAR_LIPOPROTEIN"/>
    <property type="match status" value="1"/>
</dbReference>
<reference evidence="4 5" key="1">
    <citation type="submission" date="2020-10" db="EMBL/GenBank/DDBJ databases">
        <title>Connecting structure to function with the recovery of over 1000 high-quality activated sludge metagenome-assembled genomes encoding full-length rRNA genes using long-read sequencing.</title>
        <authorList>
            <person name="Singleton C.M."/>
            <person name="Petriglieri F."/>
            <person name="Kristensen J.M."/>
            <person name="Kirkegaard R.H."/>
            <person name="Michaelsen T.Y."/>
            <person name="Andersen M.H."/>
            <person name="Karst S.M."/>
            <person name="Dueholm M.S."/>
            <person name="Nielsen P.H."/>
            <person name="Albertsen M."/>
        </authorList>
    </citation>
    <scope>NUCLEOTIDE SEQUENCE [LARGE SCALE GENOMIC DNA]</scope>
    <source>
        <strain evidence="4">Ribe_18-Q3-R11-54_BAT3C.373</strain>
    </source>
</reference>
<evidence type="ECO:0000256" key="2">
    <source>
        <dbReference type="SAM" id="Coils"/>
    </source>
</evidence>
<dbReference type="EMBL" id="JADKFW010000004">
    <property type="protein sequence ID" value="MBK9716184.1"/>
    <property type="molecule type" value="Genomic_DNA"/>
</dbReference>
<dbReference type="Gene3D" id="3.30.1330.60">
    <property type="entry name" value="OmpA-like domain"/>
    <property type="match status" value="1"/>
</dbReference>
<accession>A0A9D7XBZ7</accession>
<dbReference type="InterPro" id="IPR050330">
    <property type="entry name" value="Bact_OuterMem_StrucFunc"/>
</dbReference>
<dbReference type="PANTHER" id="PTHR30329">
    <property type="entry name" value="STATOR ELEMENT OF FLAGELLAR MOTOR COMPLEX"/>
    <property type="match status" value="1"/>
</dbReference>
<dbReference type="PANTHER" id="PTHR30329:SF21">
    <property type="entry name" value="LIPOPROTEIN YIAD-RELATED"/>
    <property type="match status" value="1"/>
</dbReference>
<protein>
    <submittedName>
        <fullName evidence="4">OmpA family protein</fullName>
    </submittedName>
</protein>
<dbReference type="InterPro" id="IPR006665">
    <property type="entry name" value="OmpA-like"/>
</dbReference>
<comment type="caution">
    <text evidence="4">The sequence shown here is derived from an EMBL/GenBank/DDBJ whole genome shotgun (WGS) entry which is preliminary data.</text>
</comment>